<evidence type="ECO:0000313" key="3">
    <source>
        <dbReference type="Proteomes" id="UP001419268"/>
    </source>
</evidence>
<dbReference type="EMBL" id="JBBNAG010000009">
    <property type="protein sequence ID" value="KAK9104401.1"/>
    <property type="molecule type" value="Genomic_DNA"/>
</dbReference>
<sequence>MVVRSLFPGLCHVSECDWLGLLAWLTWRLRIGGELLVMTMLVREEPRDVAGLEEATFDDGCGDAKRLLLGCVDESGTPFGADRRRKLLLKTLDESGAYTWEQLAIEELNEYSSENVGENSGAHHEARPTAAETRKKTHCGHAGPMKESHVASS</sequence>
<reference evidence="2 3" key="1">
    <citation type="submission" date="2024-01" db="EMBL/GenBank/DDBJ databases">
        <title>Genome assemblies of Stephania.</title>
        <authorList>
            <person name="Yang L."/>
        </authorList>
    </citation>
    <scope>NUCLEOTIDE SEQUENCE [LARGE SCALE GENOMIC DNA]</scope>
    <source>
        <strain evidence="2">JXDWG</strain>
        <tissue evidence="2">Leaf</tissue>
    </source>
</reference>
<protein>
    <submittedName>
        <fullName evidence="2">Uncharacterized protein</fullName>
    </submittedName>
</protein>
<comment type="caution">
    <text evidence="2">The sequence shown here is derived from an EMBL/GenBank/DDBJ whole genome shotgun (WGS) entry which is preliminary data.</text>
</comment>
<feature type="compositionally biased region" description="Basic and acidic residues" evidence="1">
    <location>
        <begin position="144"/>
        <end position="153"/>
    </location>
</feature>
<dbReference type="AlphaFoldDB" id="A0AAP0I195"/>
<name>A0AAP0I195_9MAGN</name>
<dbReference type="Proteomes" id="UP001419268">
    <property type="component" value="Unassembled WGS sequence"/>
</dbReference>
<feature type="region of interest" description="Disordered" evidence="1">
    <location>
        <begin position="114"/>
        <end position="153"/>
    </location>
</feature>
<proteinExistence type="predicted"/>
<evidence type="ECO:0000256" key="1">
    <source>
        <dbReference type="SAM" id="MobiDB-lite"/>
    </source>
</evidence>
<organism evidence="2 3">
    <name type="scientific">Stephania cephalantha</name>
    <dbReference type="NCBI Taxonomy" id="152367"/>
    <lineage>
        <taxon>Eukaryota</taxon>
        <taxon>Viridiplantae</taxon>
        <taxon>Streptophyta</taxon>
        <taxon>Embryophyta</taxon>
        <taxon>Tracheophyta</taxon>
        <taxon>Spermatophyta</taxon>
        <taxon>Magnoliopsida</taxon>
        <taxon>Ranunculales</taxon>
        <taxon>Menispermaceae</taxon>
        <taxon>Menispermoideae</taxon>
        <taxon>Cissampelideae</taxon>
        <taxon>Stephania</taxon>
    </lineage>
</organism>
<evidence type="ECO:0000313" key="2">
    <source>
        <dbReference type="EMBL" id="KAK9104401.1"/>
    </source>
</evidence>
<accession>A0AAP0I195</accession>
<gene>
    <name evidence="2" type="ORF">Scep_021245</name>
</gene>
<keyword evidence="3" id="KW-1185">Reference proteome</keyword>